<protein>
    <submittedName>
        <fullName evidence="1">Uncharacterized protein</fullName>
    </submittedName>
</protein>
<accession>A0A2A6CFH8</accession>
<name>A0A2A6CFH8_PRIPA</name>
<evidence type="ECO:0000313" key="1">
    <source>
        <dbReference type="EnsemblMetazoa" id="PPA44900.1"/>
    </source>
</evidence>
<keyword evidence="2" id="KW-1185">Reference proteome</keyword>
<reference evidence="1" key="2">
    <citation type="submission" date="2022-06" db="UniProtKB">
        <authorList>
            <consortium name="EnsemblMetazoa"/>
        </authorList>
    </citation>
    <scope>IDENTIFICATION</scope>
    <source>
        <strain evidence="1">PS312</strain>
    </source>
</reference>
<dbReference type="EnsemblMetazoa" id="PPA44900.1">
    <property type="protein sequence ID" value="PPA44900.1"/>
    <property type="gene ID" value="WBGene00283269"/>
</dbReference>
<sequence length="91" mass="10119">MSRKDKVSLKEPLLVELVELLIFAETTHSTYHKHGFGIAASQRETSHVVAPQRLKETVACPQPPAAVDSVTGGELAEHTMCLHKFRIIEEQ</sequence>
<proteinExistence type="predicted"/>
<evidence type="ECO:0000313" key="2">
    <source>
        <dbReference type="Proteomes" id="UP000005239"/>
    </source>
</evidence>
<reference evidence="2" key="1">
    <citation type="journal article" date="2008" name="Nat. Genet.">
        <title>The Pristionchus pacificus genome provides a unique perspective on nematode lifestyle and parasitism.</title>
        <authorList>
            <person name="Dieterich C."/>
            <person name="Clifton S.W."/>
            <person name="Schuster L.N."/>
            <person name="Chinwalla A."/>
            <person name="Delehaunty K."/>
            <person name="Dinkelacker I."/>
            <person name="Fulton L."/>
            <person name="Fulton R."/>
            <person name="Godfrey J."/>
            <person name="Minx P."/>
            <person name="Mitreva M."/>
            <person name="Roeseler W."/>
            <person name="Tian H."/>
            <person name="Witte H."/>
            <person name="Yang S.P."/>
            <person name="Wilson R.K."/>
            <person name="Sommer R.J."/>
        </authorList>
    </citation>
    <scope>NUCLEOTIDE SEQUENCE [LARGE SCALE GENOMIC DNA]</scope>
    <source>
        <strain evidence="2">PS312</strain>
    </source>
</reference>
<gene>
    <name evidence="1" type="primary">WBGene00283269</name>
</gene>
<dbReference type="AlphaFoldDB" id="A0A2A6CFH8"/>
<dbReference type="Proteomes" id="UP000005239">
    <property type="component" value="Unassembled WGS sequence"/>
</dbReference>
<organism evidence="1 2">
    <name type="scientific">Pristionchus pacificus</name>
    <name type="common">Parasitic nematode worm</name>
    <dbReference type="NCBI Taxonomy" id="54126"/>
    <lineage>
        <taxon>Eukaryota</taxon>
        <taxon>Metazoa</taxon>
        <taxon>Ecdysozoa</taxon>
        <taxon>Nematoda</taxon>
        <taxon>Chromadorea</taxon>
        <taxon>Rhabditida</taxon>
        <taxon>Rhabditina</taxon>
        <taxon>Diplogasteromorpha</taxon>
        <taxon>Diplogasteroidea</taxon>
        <taxon>Neodiplogasteridae</taxon>
        <taxon>Pristionchus</taxon>
    </lineage>
</organism>
<accession>A0A8R1Z6M2</accession>